<dbReference type="Gene3D" id="3.40.470.10">
    <property type="entry name" value="Uracil-DNA glycosylase-like domain"/>
    <property type="match status" value="1"/>
</dbReference>
<organism evidence="1 2">
    <name type="scientific">Leadbetterella byssophila (strain DSM 17132 / JCM 16389 / KACC 11308 / NBRC 106382 / 4M15)</name>
    <dbReference type="NCBI Taxonomy" id="649349"/>
    <lineage>
        <taxon>Bacteria</taxon>
        <taxon>Pseudomonadati</taxon>
        <taxon>Bacteroidota</taxon>
        <taxon>Cytophagia</taxon>
        <taxon>Cytophagales</taxon>
        <taxon>Leadbetterellaceae</taxon>
        <taxon>Leadbetterella</taxon>
    </lineage>
</organism>
<dbReference type="eggNOG" id="ENOG5033JG2">
    <property type="taxonomic scope" value="Bacteria"/>
</dbReference>
<protein>
    <submittedName>
        <fullName evidence="1">Uncharacterized protein</fullName>
    </submittedName>
</protein>
<dbReference type="AlphaFoldDB" id="E4RVC2"/>
<dbReference type="InterPro" id="IPR036895">
    <property type="entry name" value="Uracil-DNA_glycosylase-like_sf"/>
</dbReference>
<dbReference type="EMBL" id="CP002305">
    <property type="protein sequence ID" value="ADQ16108.1"/>
    <property type="molecule type" value="Genomic_DNA"/>
</dbReference>
<name>E4RVC2_LEAB4</name>
<reference evidence="1 2" key="2">
    <citation type="journal article" date="2011" name="Stand. Genomic Sci.">
        <title>Complete genome sequence of Leadbetterella byssophila type strain (4M15).</title>
        <authorList>
            <person name="Abt B."/>
            <person name="Teshima H."/>
            <person name="Lucas S."/>
            <person name="Lapidus A."/>
            <person name="Del Rio T.G."/>
            <person name="Nolan M."/>
            <person name="Tice H."/>
            <person name="Cheng J.F."/>
            <person name="Pitluck S."/>
            <person name="Liolios K."/>
            <person name="Pagani I."/>
            <person name="Ivanova N."/>
            <person name="Mavromatis K."/>
            <person name="Pati A."/>
            <person name="Tapia R."/>
            <person name="Han C."/>
            <person name="Goodwin L."/>
            <person name="Chen A."/>
            <person name="Palaniappan K."/>
            <person name="Land M."/>
            <person name="Hauser L."/>
            <person name="Chang Y.J."/>
            <person name="Jeffries C.D."/>
            <person name="Rohde M."/>
            <person name="Goker M."/>
            <person name="Tindall B.J."/>
            <person name="Detter J.C."/>
            <person name="Woyke T."/>
            <person name="Bristow J."/>
            <person name="Eisen J.A."/>
            <person name="Markowitz V."/>
            <person name="Hugenholtz P."/>
            <person name="Klenk H.P."/>
            <person name="Kyrpides N.C."/>
        </authorList>
    </citation>
    <scope>NUCLEOTIDE SEQUENCE [LARGE SCALE GENOMIC DNA]</scope>
    <source>
        <strain evidence="2">DSM 17132 / JCM 16389 / KACC 11308 / NBRC 106382 / 4M15</strain>
    </source>
</reference>
<accession>E4RVC2</accession>
<dbReference type="HOGENOM" id="CLU_1330552_0_0_10"/>
<dbReference type="RefSeq" id="WP_013407163.1">
    <property type="nucleotide sequence ID" value="NC_014655.1"/>
</dbReference>
<gene>
    <name evidence="1" type="ordered locus">Lbys_0326</name>
</gene>
<dbReference type="KEGG" id="lby:Lbys_0326"/>
<dbReference type="Proteomes" id="UP000007435">
    <property type="component" value="Chromosome"/>
</dbReference>
<sequence>MPCFHRFYDELIPNQNLVEYLFIGTFNPSWNAENENNAEYFYGRETNFFWCICPHAFNRNCLIDKGKPEWLSFCEQNLIGLTDLIKNIENADQENDQHVQLLTNGFQDKNLDLRENGQYIFNIDFNTDDIIKYITSRRNSLKGVFFTRRTDNGIRRIWEQWCQISNHCNELSIYNAVLPTPSLRGGGTLKSTISTWRTEIEKCSQD</sequence>
<evidence type="ECO:0000313" key="2">
    <source>
        <dbReference type="Proteomes" id="UP000007435"/>
    </source>
</evidence>
<evidence type="ECO:0000313" key="1">
    <source>
        <dbReference type="EMBL" id="ADQ16108.1"/>
    </source>
</evidence>
<reference key="1">
    <citation type="submission" date="2010-11" db="EMBL/GenBank/DDBJ databases">
        <title>The complete genome of Leadbetterella byssophila DSM 17132.</title>
        <authorList>
            <consortium name="US DOE Joint Genome Institute (JGI-PGF)"/>
            <person name="Lucas S."/>
            <person name="Copeland A."/>
            <person name="Lapidus A."/>
            <person name="Glavina del Rio T."/>
            <person name="Dalin E."/>
            <person name="Tice H."/>
            <person name="Bruce D."/>
            <person name="Goodwin L."/>
            <person name="Pitluck S."/>
            <person name="Kyrpides N."/>
            <person name="Mavromatis K."/>
            <person name="Ivanova N."/>
            <person name="Teshima H."/>
            <person name="Brettin T."/>
            <person name="Detter J.C."/>
            <person name="Han C."/>
            <person name="Tapia R."/>
            <person name="Land M."/>
            <person name="Hauser L."/>
            <person name="Markowitz V."/>
            <person name="Cheng J.-F."/>
            <person name="Hugenholtz P."/>
            <person name="Woyke T."/>
            <person name="Wu D."/>
            <person name="Tindall B."/>
            <person name="Pomrenke H.G."/>
            <person name="Brambilla E."/>
            <person name="Klenk H.-P."/>
            <person name="Eisen J.A."/>
        </authorList>
    </citation>
    <scope>NUCLEOTIDE SEQUENCE [LARGE SCALE GENOMIC DNA]</scope>
    <source>
        <strain>DSM 17132</strain>
    </source>
</reference>
<keyword evidence="2" id="KW-1185">Reference proteome</keyword>
<dbReference type="OrthoDB" id="9799921at2"/>
<proteinExistence type="predicted"/>